<evidence type="ECO:0000256" key="5">
    <source>
        <dbReference type="ARBA" id="ARBA00023136"/>
    </source>
</evidence>
<dbReference type="PANTHER" id="PTHR46730">
    <property type="entry name" value="POLYCYSTIN-1"/>
    <property type="match status" value="1"/>
</dbReference>
<feature type="non-terminal residue" evidence="7">
    <location>
        <position position="243"/>
    </location>
</feature>
<gene>
    <name evidence="7" type="ORF">g.3208</name>
</gene>
<keyword evidence="2" id="KW-0812">Transmembrane</keyword>
<evidence type="ECO:0000256" key="4">
    <source>
        <dbReference type="ARBA" id="ARBA00022989"/>
    </source>
</evidence>
<keyword evidence="5" id="KW-0472">Membrane</keyword>
<sequence length="243" mass="27224">VLDASSSTDPNQPPSRQQHLFFRFQCNETDSFCKPFDTKIAKYVIKAPIRSGVTYRFKLTVYAFNSIPSNYEQMIITTNIPYASFSIVCLKNCGGENGIINPDKALYLLATAKRAEEHDFTWTYSFTGCEKNGTRSADDISDAETSSYVRIIRPKALVEGRSYTFTATRRNPGGEASITILVGKRPTLGCSIFPLAGKALDTVFRISCSHTSSEPVVYRFYCRDAFEYTLPIYLGSRSYTFTA</sequence>
<dbReference type="PANTHER" id="PTHR46730:SF1">
    <property type="entry name" value="PLAT DOMAIN-CONTAINING PROTEIN"/>
    <property type="match status" value="1"/>
</dbReference>
<dbReference type="GO" id="GO:0005886">
    <property type="term" value="C:plasma membrane"/>
    <property type="evidence" value="ECO:0007669"/>
    <property type="project" value="TreeGrafter"/>
</dbReference>
<organism evidence="7">
    <name type="scientific">Cuerna arida</name>
    <dbReference type="NCBI Taxonomy" id="1464854"/>
    <lineage>
        <taxon>Eukaryota</taxon>
        <taxon>Metazoa</taxon>
        <taxon>Ecdysozoa</taxon>
        <taxon>Arthropoda</taxon>
        <taxon>Hexapoda</taxon>
        <taxon>Insecta</taxon>
        <taxon>Pterygota</taxon>
        <taxon>Neoptera</taxon>
        <taxon>Paraneoptera</taxon>
        <taxon>Hemiptera</taxon>
        <taxon>Auchenorrhyncha</taxon>
        <taxon>Membracoidea</taxon>
        <taxon>Cicadellidae</taxon>
        <taxon>Cicadellinae</taxon>
        <taxon>Proconiini</taxon>
        <taxon>Cuerna</taxon>
    </lineage>
</organism>
<dbReference type="EMBL" id="GECZ01018279">
    <property type="protein sequence ID" value="JAS51490.1"/>
    <property type="molecule type" value="Transcribed_RNA"/>
</dbReference>
<reference evidence="7" key="1">
    <citation type="submission" date="2015-11" db="EMBL/GenBank/DDBJ databases">
        <title>De novo transcriptome assembly of four potential Pierce s Disease insect vectors from Arizona vineyards.</title>
        <authorList>
            <person name="Tassone E.E."/>
        </authorList>
    </citation>
    <scope>NUCLEOTIDE SEQUENCE</scope>
</reference>
<keyword evidence="3" id="KW-0677">Repeat</keyword>
<dbReference type="Pfam" id="PF02010">
    <property type="entry name" value="REJ"/>
    <property type="match status" value="1"/>
</dbReference>
<evidence type="ECO:0000256" key="3">
    <source>
        <dbReference type="ARBA" id="ARBA00022737"/>
    </source>
</evidence>
<dbReference type="GO" id="GO:0005261">
    <property type="term" value="F:monoatomic cation channel activity"/>
    <property type="evidence" value="ECO:0007669"/>
    <property type="project" value="TreeGrafter"/>
</dbReference>
<comment type="subcellular location">
    <subcellularLocation>
        <location evidence="1">Membrane</location>
    </subcellularLocation>
</comment>
<accession>A0A1B6FMU7</accession>
<evidence type="ECO:0000256" key="1">
    <source>
        <dbReference type="ARBA" id="ARBA00004370"/>
    </source>
</evidence>
<evidence type="ECO:0000313" key="7">
    <source>
        <dbReference type="EMBL" id="JAS51490.1"/>
    </source>
</evidence>
<keyword evidence="4" id="KW-1133">Transmembrane helix</keyword>
<evidence type="ECO:0000256" key="2">
    <source>
        <dbReference type="ARBA" id="ARBA00022692"/>
    </source>
</evidence>
<name>A0A1B6FMU7_9HEMI</name>
<proteinExistence type="predicted"/>
<dbReference type="AlphaFoldDB" id="A0A1B6FMU7"/>
<feature type="domain" description="PKD/REJ-like" evidence="6">
    <location>
        <begin position="1"/>
        <end position="238"/>
    </location>
</feature>
<feature type="non-terminal residue" evidence="7">
    <location>
        <position position="1"/>
    </location>
</feature>
<dbReference type="InterPro" id="IPR002859">
    <property type="entry name" value="PKD/REJ-like"/>
</dbReference>
<dbReference type="GO" id="GO:0006816">
    <property type="term" value="P:calcium ion transport"/>
    <property type="evidence" value="ECO:0007669"/>
    <property type="project" value="TreeGrafter"/>
</dbReference>
<evidence type="ECO:0000259" key="6">
    <source>
        <dbReference type="Pfam" id="PF02010"/>
    </source>
</evidence>
<protein>
    <recommendedName>
        <fullName evidence="6">PKD/REJ-like domain-containing protein</fullName>
    </recommendedName>
</protein>